<gene>
    <name evidence="2" type="ORF">EDS130_LOCUS28617</name>
    <name evidence="3" type="ORF">XAT740_LOCUS58053</name>
</gene>
<dbReference type="Proteomes" id="UP000663852">
    <property type="component" value="Unassembled WGS sequence"/>
</dbReference>
<comment type="caution">
    <text evidence="2">The sequence shown here is derived from an EMBL/GenBank/DDBJ whole genome shotgun (WGS) entry which is preliminary data.</text>
</comment>
<name>A0A815AUT6_ADIRI</name>
<feature type="chain" id="PRO_5035603838" evidence="1">
    <location>
        <begin position="18"/>
        <end position="228"/>
    </location>
</feature>
<protein>
    <submittedName>
        <fullName evidence="2">Uncharacterized protein</fullName>
    </submittedName>
</protein>
<dbReference type="OrthoDB" id="10028853at2759"/>
<sequence>MIRENLLFILFFPLISGLPSNSYYLIELDQHLSSNETYCSNIFTNQQTYRLPTECHKHLLCDPTYCDDQAFRCMKIRETLCCLNQHLQSHCQKDNSNRLKDLFRSVYFQMSIEHGYCEINLERIEKFDQAYCIADLIEEPKLSETTKTIIVRWETSTRSMYKHFHRRTSTIRSNQVRHRIAARRNYSSLANLDYLRQVTIIEEKISSKCSRNVLNWFSLSILFSIVLT</sequence>
<keyword evidence="1" id="KW-0732">Signal</keyword>
<evidence type="ECO:0000313" key="4">
    <source>
        <dbReference type="Proteomes" id="UP000663828"/>
    </source>
</evidence>
<keyword evidence="4" id="KW-1185">Reference proteome</keyword>
<evidence type="ECO:0000313" key="2">
    <source>
        <dbReference type="EMBL" id="CAF1263037.1"/>
    </source>
</evidence>
<accession>A0A815AUT6</accession>
<evidence type="ECO:0000256" key="1">
    <source>
        <dbReference type="SAM" id="SignalP"/>
    </source>
</evidence>
<dbReference type="AlphaFoldDB" id="A0A815AUT6"/>
<dbReference type="EMBL" id="CAJNOR010012411">
    <property type="protein sequence ID" value="CAF1667491.1"/>
    <property type="molecule type" value="Genomic_DNA"/>
</dbReference>
<evidence type="ECO:0000313" key="5">
    <source>
        <dbReference type="Proteomes" id="UP000663852"/>
    </source>
</evidence>
<proteinExistence type="predicted"/>
<reference evidence="2" key="1">
    <citation type="submission" date="2021-02" db="EMBL/GenBank/DDBJ databases">
        <authorList>
            <person name="Nowell W R."/>
        </authorList>
    </citation>
    <scope>NUCLEOTIDE SEQUENCE</scope>
</reference>
<feature type="signal peptide" evidence="1">
    <location>
        <begin position="1"/>
        <end position="17"/>
    </location>
</feature>
<dbReference type="Proteomes" id="UP000663828">
    <property type="component" value="Unassembled WGS sequence"/>
</dbReference>
<dbReference type="EMBL" id="CAJNOJ010000187">
    <property type="protein sequence ID" value="CAF1263037.1"/>
    <property type="molecule type" value="Genomic_DNA"/>
</dbReference>
<organism evidence="2 5">
    <name type="scientific">Adineta ricciae</name>
    <name type="common">Rotifer</name>
    <dbReference type="NCBI Taxonomy" id="249248"/>
    <lineage>
        <taxon>Eukaryota</taxon>
        <taxon>Metazoa</taxon>
        <taxon>Spiralia</taxon>
        <taxon>Gnathifera</taxon>
        <taxon>Rotifera</taxon>
        <taxon>Eurotatoria</taxon>
        <taxon>Bdelloidea</taxon>
        <taxon>Adinetida</taxon>
        <taxon>Adinetidae</taxon>
        <taxon>Adineta</taxon>
    </lineage>
</organism>
<evidence type="ECO:0000313" key="3">
    <source>
        <dbReference type="EMBL" id="CAF1667491.1"/>
    </source>
</evidence>